<feature type="domain" description="Methyltransferase small" evidence="6">
    <location>
        <begin position="147"/>
        <end position="229"/>
    </location>
</feature>
<dbReference type="InterPro" id="IPR019874">
    <property type="entry name" value="RF_methyltr_PrmC"/>
</dbReference>
<evidence type="ECO:0000259" key="7">
    <source>
        <dbReference type="Pfam" id="PF17827"/>
    </source>
</evidence>
<comment type="catalytic activity">
    <reaction evidence="4 5">
        <text>L-glutaminyl-[peptide chain release factor] + S-adenosyl-L-methionine = N(5)-methyl-L-glutaminyl-[peptide chain release factor] + S-adenosyl-L-homocysteine + H(+)</text>
        <dbReference type="Rhea" id="RHEA:42896"/>
        <dbReference type="Rhea" id="RHEA-COMP:10271"/>
        <dbReference type="Rhea" id="RHEA-COMP:10272"/>
        <dbReference type="ChEBI" id="CHEBI:15378"/>
        <dbReference type="ChEBI" id="CHEBI:30011"/>
        <dbReference type="ChEBI" id="CHEBI:57856"/>
        <dbReference type="ChEBI" id="CHEBI:59789"/>
        <dbReference type="ChEBI" id="CHEBI:61891"/>
        <dbReference type="EC" id="2.1.1.297"/>
    </reaction>
</comment>
<dbReference type="Proteomes" id="UP000238701">
    <property type="component" value="Unassembled WGS sequence"/>
</dbReference>
<evidence type="ECO:0000259" key="6">
    <source>
        <dbReference type="Pfam" id="PF05175"/>
    </source>
</evidence>
<dbReference type="Gene3D" id="3.40.50.150">
    <property type="entry name" value="Vaccinia Virus protein VP39"/>
    <property type="match status" value="1"/>
</dbReference>
<evidence type="ECO:0000313" key="9">
    <source>
        <dbReference type="Proteomes" id="UP000238701"/>
    </source>
</evidence>
<dbReference type="InterPro" id="IPR007848">
    <property type="entry name" value="Small_mtfrase_dom"/>
</dbReference>
<protein>
    <recommendedName>
        <fullName evidence="5">Release factor glutamine methyltransferase</fullName>
        <shortName evidence="5">RF MTase</shortName>
        <ecNumber evidence="5">2.1.1.297</ecNumber>
    </recommendedName>
    <alternativeName>
        <fullName evidence="5">N5-glutamine methyltransferase PrmC</fullName>
    </alternativeName>
    <alternativeName>
        <fullName evidence="5">Protein-(glutamine-N5) MTase PrmC</fullName>
    </alternativeName>
    <alternativeName>
        <fullName evidence="5">Protein-glutamine N-methyltransferase PrmC</fullName>
    </alternativeName>
</protein>
<dbReference type="OrthoDB" id="9800643at2"/>
<dbReference type="GO" id="GO:0102559">
    <property type="term" value="F:peptide chain release factor N(5)-glutamine methyltransferase activity"/>
    <property type="evidence" value="ECO:0007669"/>
    <property type="project" value="UniProtKB-EC"/>
</dbReference>
<dbReference type="InterPro" id="IPR004556">
    <property type="entry name" value="HemK-like"/>
</dbReference>
<name>A0A2U3KFJ5_9BACT</name>
<feature type="domain" description="Release factor glutamine methyltransferase N-terminal" evidence="7">
    <location>
        <begin position="23"/>
        <end position="92"/>
    </location>
</feature>
<dbReference type="AlphaFoldDB" id="A0A2U3KFJ5"/>
<dbReference type="InterPro" id="IPR040758">
    <property type="entry name" value="PrmC_N"/>
</dbReference>
<evidence type="ECO:0000256" key="4">
    <source>
        <dbReference type="ARBA" id="ARBA00048391"/>
    </source>
</evidence>
<feature type="binding site" evidence="5">
    <location>
        <position position="178"/>
    </location>
    <ligand>
        <name>S-adenosyl-L-methionine</name>
        <dbReference type="ChEBI" id="CHEBI:59789"/>
    </ligand>
</feature>
<dbReference type="EMBL" id="OMOD01000111">
    <property type="protein sequence ID" value="SPF38442.1"/>
    <property type="molecule type" value="Genomic_DNA"/>
</dbReference>
<feature type="binding site" evidence="5">
    <location>
        <position position="221"/>
    </location>
    <ligand>
        <name>S-adenosyl-L-methionine</name>
        <dbReference type="ChEBI" id="CHEBI:59789"/>
    </ligand>
</feature>
<dbReference type="Pfam" id="PF17827">
    <property type="entry name" value="PrmC_N"/>
    <property type="match status" value="1"/>
</dbReference>
<gene>
    <name evidence="5 8" type="primary">prmC</name>
    <name evidence="8" type="ORF">SBA1_20143</name>
</gene>
<organism evidence="8 9">
    <name type="scientific">Candidatus Sulfotelmatobacter kueseliae</name>
    <dbReference type="NCBI Taxonomy" id="2042962"/>
    <lineage>
        <taxon>Bacteria</taxon>
        <taxon>Pseudomonadati</taxon>
        <taxon>Acidobacteriota</taxon>
        <taxon>Terriglobia</taxon>
        <taxon>Terriglobales</taxon>
        <taxon>Candidatus Korobacteraceae</taxon>
        <taxon>Candidatus Sulfotelmatobacter</taxon>
    </lineage>
</organism>
<dbReference type="PROSITE" id="PS00092">
    <property type="entry name" value="N6_MTASE"/>
    <property type="match status" value="1"/>
</dbReference>
<evidence type="ECO:0000256" key="5">
    <source>
        <dbReference type="HAMAP-Rule" id="MF_02126"/>
    </source>
</evidence>
<keyword evidence="3 5" id="KW-0949">S-adenosyl-L-methionine</keyword>
<comment type="caution">
    <text evidence="5">Lacks conserved residue(s) required for the propagation of feature annotation.</text>
</comment>
<dbReference type="SUPFAM" id="SSF53335">
    <property type="entry name" value="S-adenosyl-L-methionine-dependent methyltransferases"/>
    <property type="match status" value="1"/>
</dbReference>
<feature type="binding site" evidence="5">
    <location>
        <begin position="155"/>
        <end position="159"/>
    </location>
    <ligand>
        <name>S-adenosyl-L-methionine</name>
        <dbReference type="ChEBI" id="CHEBI:59789"/>
    </ligand>
</feature>
<dbReference type="GO" id="GO:0032259">
    <property type="term" value="P:methylation"/>
    <property type="evidence" value="ECO:0007669"/>
    <property type="project" value="UniProtKB-KW"/>
</dbReference>
<dbReference type="CDD" id="cd02440">
    <property type="entry name" value="AdoMet_MTases"/>
    <property type="match status" value="1"/>
</dbReference>
<dbReference type="HAMAP" id="MF_02126">
    <property type="entry name" value="RF_methyltr_PrmC"/>
    <property type="match status" value="1"/>
</dbReference>
<comment type="function">
    <text evidence="5">Methylates the class 1 translation termination release factors RF1/PrfA and RF2/PrfB on the glutamine residue of the universally conserved GGQ motif.</text>
</comment>
<dbReference type="InterPro" id="IPR002052">
    <property type="entry name" value="DNA_methylase_N6_adenine_CS"/>
</dbReference>
<evidence type="ECO:0000256" key="1">
    <source>
        <dbReference type="ARBA" id="ARBA00022603"/>
    </source>
</evidence>
<dbReference type="PANTHER" id="PTHR18895">
    <property type="entry name" value="HEMK METHYLTRANSFERASE"/>
    <property type="match status" value="1"/>
</dbReference>
<dbReference type="NCBIfam" id="TIGR00536">
    <property type="entry name" value="hemK_fam"/>
    <property type="match status" value="1"/>
</dbReference>
<keyword evidence="1 5" id="KW-0489">Methyltransferase</keyword>
<evidence type="ECO:0000256" key="2">
    <source>
        <dbReference type="ARBA" id="ARBA00022679"/>
    </source>
</evidence>
<accession>A0A2U3KFJ5</accession>
<dbReference type="InterPro" id="IPR050320">
    <property type="entry name" value="N5-glutamine_MTase"/>
</dbReference>
<dbReference type="Pfam" id="PF05175">
    <property type="entry name" value="MTS"/>
    <property type="match status" value="1"/>
</dbReference>
<dbReference type="Gene3D" id="1.10.8.10">
    <property type="entry name" value="DNA helicase RuvA subunit, C-terminal domain"/>
    <property type="match status" value="1"/>
</dbReference>
<keyword evidence="2 5" id="KW-0808">Transferase</keyword>
<evidence type="ECO:0000313" key="8">
    <source>
        <dbReference type="EMBL" id="SPF38442.1"/>
    </source>
</evidence>
<reference evidence="9" key="1">
    <citation type="submission" date="2018-02" db="EMBL/GenBank/DDBJ databases">
        <authorList>
            <person name="Hausmann B."/>
        </authorList>
    </citation>
    <scope>NUCLEOTIDE SEQUENCE [LARGE SCALE GENOMIC DNA]</scope>
    <source>
        <strain evidence="9">Peat soil MAG SbA1</strain>
    </source>
</reference>
<evidence type="ECO:0000256" key="3">
    <source>
        <dbReference type="ARBA" id="ARBA00022691"/>
    </source>
</evidence>
<dbReference type="InterPro" id="IPR029063">
    <property type="entry name" value="SAM-dependent_MTases_sf"/>
</dbReference>
<feature type="binding site" evidence="5">
    <location>
        <begin position="221"/>
        <end position="224"/>
    </location>
    <ligand>
        <name>substrate</name>
    </ligand>
</feature>
<dbReference type="EC" id="2.1.1.297" evidence="5"/>
<dbReference type="NCBIfam" id="TIGR03534">
    <property type="entry name" value="RF_mod_PrmC"/>
    <property type="match status" value="1"/>
</dbReference>
<dbReference type="GO" id="GO:0003676">
    <property type="term" value="F:nucleic acid binding"/>
    <property type="evidence" value="ECO:0007669"/>
    <property type="project" value="InterPro"/>
</dbReference>
<sequence length="315" mass="34753">MIRQILRLLCPLWLELSVQLKPALASAIARLAVEHVPSPRMNAELLLMFTLSCDRAYLHAHPEHELTAEEQSGYEAALAERARGVPAQYITGHQEFWGMDLIVTPAVLIPRPETEHVIETVLELETSDVRPQTSAKALGSEVRRLRSEVRIVDVGTGSGCIALALAKELPGAEIHATDISSGALEIARANAARHQLENRIQFHQTDLLAGLAPDFDFIVSNPPYVGESEEDQVQLEVRKFEPRVAVFAGPSGLEVIARLIPQAREALRPGGWLVMEISGTIADAIRRLLEGWDEVRISPDLQGIPRVARARKPRL</sequence>
<dbReference type="PANTHER" id="PTHR18895:SF74">
    <property type="entry name" value="MTRF1L RELEASE FACTOR GLUTAMINE METHYLTRANSFERASE"/>
    <property type="match status" value="1"/>
</dbReference>
<proteinExistence type="inferred from homology"/>
<comment type="similarity">
    <text evidence="5">Belongs to the protein N5-glutamine methyltransferase family. PrmC subfamily.</text>
</comment>